<comment type="caution">
    <text evidence="3">The sequence shown here is derived from an EMBL/GenBank/DDBJ whole genome shotgun (WGS) entry which is preliminary data.</text>
</comment>
<organism evidence="3 4">
    <name type="scientific">Emergomyces pasteurianus Ep9510</name>
    <dbReference type="NCBI Taxonomy" id="1447872"/>
    <lineage>
        <taxon>Eukaryota</taxon>
        <taxon>Fungi</taxon>
        <taxon>Dikarya</taxon>
        <taxon>Ascomycota</taxon>
        <taxon>Pezizomycotina</taxon>
        <taxon>Eurotiomycetes</taxon>
        <taxon>Eurotiomycetidae</taxon>
        <taxon>Onygenales</taxon>
        <taxon>Ajellomycetaceae</taxon>
        <taxon>Emergomyces</taxon>
    </lineage>
</organism>
<evidence type="ECO:0000256" key="1">
    <source>
        <dbReference type="SAM" id="MobiDB-lite"/>
    </source>
</evidence>
<dbReference type="Proteomes" id="UP000182235">
    <property type="component" value="Unassembled WGS sequence"/>
</dbReference>
<evidence type="ECO:0000256" key="2">
    <source>
        <dbReference type="SAM" id="SignalP"/>
    </source>
</evidence>
<keyword evidence="2" id="KW-0732">Signal</keyword>
<proteinExistence type="predicted"/>
<keyword evidence="4" id="KW-1185">Reference proteome</keyword>
<accession>A0A1J9QID8</accession>
<gene>
    <name evidence="3" type="ORF">AJ78_00157</name>
</gene>
<evidence type="ECO:0000313" key="3">
    <source>
        <dbReference type="EMBL" id="OJD19963.1"/>
    </source>
</evidence>
<feature type="region of interest" description="Disordered" evidence="1">
    <location>
        <begin position="105"/>
        <end position="144"/>
    </location>
</feature>
<feature type="signal peptide" evidence="2">
    <location>
        <begin position="1"/>
        <end position="26"/>
    </location>
</feature>
<protein>
    <recommendedName>
        <fullName evidence="5">GPI anchored serine-threonine rich protein</fullName>
    </recommendedName>
</protein>
<feature type="compositionally biased region" description="Low complexity" evidence="1">
    <location>
        <begin position="114"/>
        <end position="132"/>
    </location>
</feature>
<evidence type="ECO:0008006" key="5">
    <source>
        <dbReference type="Google" id="ProtNLM"/>
    </source>
</evidence>
<dbReference type="VEuPathDB" id="FungiDB:AJ78_00157"/>
<dbReference type="OrthoDB" id="2507140at2759"/>
<sequence>MHSFISISTLFALIFLIVANVNVAVAQDKPKNGNASNCAAQNILDACVKSTTSILNSCPVQDWECLCTQYTNVLTCYNNCPGDPGRFAVDSSKVANCNAAKHFGSSRSTSVPPATGTKATGTASAGDGSNASQTATGTGMRNSAAATNSPNAAAAMFVGGVELGIGGLAWVLAATIGYLV</sequence>
<reference evidence="3 4" key="1">
    <citation type="submission" date="2015-07" db="EMBL/GenBank/DDBJ databases">
        <title>Emmonsia species relationships and genome sequence.</title>
        <authorList>
            <consortium name="The Broad Institute Genomics Platform"/>
            <person name="Cuomo C.A."/>
            <person name="Munoz J.F."/>
            <person name="Imamovic A."/>
            <person name="Priest M.E."/>
            <person name="Young S."/>
            <person name="Clay O.K."/>
            <person name="McEwen J.G."/>
        </authorList>
    </citation>
    <scope>NUCLEOTIDE SEQUENCE [LARGE SCALE GENOMIC DNA]</scope>
    <source>
        <strain evidence="3 4">UAMH 9510</strain>
    </source>
</reference>
<dbReference type="AlphaFoldDB" id="A0A1J9QID8"/>
<feature type="chain" id="PRO_5012204998" description="GPI anchored serine-threonine rich protein" evidence="2">
    <location>
        <begin position="27"/>
        <end position="180"/>
    </location>
</feature>
<name>A0A1J9QID8_9EURO</name>
<evidence type="ECO:0000313" key="4">
    <source>
        <dbReference type="Proteomes" id="UP000182235"/>
    </source>
</evidence>
<dbReference type="STRING" id="1447872.A0A1J9QID8"/>
<dbReference type="EMBL" id="LGRN01000002">
    <property type="protein sequence ID" value="OJD19963.1"/>
    <property type="molecule type" value="Genomic_DNA"/>
</dbReference>